<protein>
    <submittedName>
        <fullName evidence="1">Uncharacterized protein</fullName>
    </submittedName>
</protein>
<comment type="caution">
    <text evidence="1">The sequence shown here is derived from an EMBL/GenBank/DDBJ whole genome shotgun (WGS) entry which is preliminary data.</text>
</comment>
<dbReference type="Proteomes" id="UP000291838">
    <property type="component" value="Unassembled WGS sequence"/>
</dbReference>
<dbReference type="EMBL" id="SDWS01000004">
    <property type="protein sequence ID" value="RYB90838.1"/>
    <property type="molecule type" value="Genomic_DNA"/>
</dbReference>
<reference evidence="1 2" key="1">
    <citation type="submission" date="2019-01" db="EMBL/GenBank/DDBJ databases">
        <title>Novel species of Nocardioides.</title>
        <authorList>
            <person name="Liu Q."/>
            <person name="Xin Y.-H."/>
        </authorList>
    </citation>
    <scope>NUCLEOTIDE SEQUENCE [LARGE SCALE GENOMIC DNA]</scope>
    <source>
        <strain evidence="1 2">HLT3-15</strain>
    </source>
</reference>
<keyword evidence="2" id="KW-1185">Reference proteome</keyword>
<evidence type="ECO:0000313" key="1">
    <source>
        <dbReference type="EMBL" id="RYB90838.1"/>
    </source>
</evidence>
<organism evidence="1 2">
    <name type="scientific">Nocardioides glacieisoli</name>
    <dbReference type="NCBI Taxonomy" id="1168730"/>
    <lineage>
        <taxon>Bacteria</taxon>
        <taxon>Bacillati</taxon>
        <taxon>Actinomycetota</taxon>
        <taxon>Actinomycetes</taxon>
        <taxon>Propionibacteriales</taxon>
        <taxon>Nocardioidaceae</taxon>
        <taxon>Nocardioides</taxon>
    </lineage>
</organism>
<gene>
    <name evidence="1" type="ORF">EUA06_11215</name>
</gene>
<dbReference type="OrthoDB" id="9867887at2"/>
<accession>A0A4Q2RQA3</accession>
<sequence>MTWRVEFDRGTAFVVGPKAEARRRLAACGDSAPIWTQRRGAWATSTRAASAVVDQLEARRVPVIVENADQAVFDLTETVSANTPSMRQEGLW</sequence>
<proteinExistence type="predicted"/>
<evidence type="ECO:0000313" key="2">
    <source>
        <dbReference type="Proteomes" id="UP000291838"/>
    </source>
</evidence>
<name>A0A4Q2RQA3_9ACTN</name>
<dbReference type="AlphaFoldDB" id="A0A4Q2RQA3"/>
<dbReference type="RefSeq" id="WP_129475558.1">
    <property type="nucleotide sequence ID" value="NZ_SDWS01000004.1"/>
</dbReference>